<comment type="function">
    <text evidence="14">Catalyzes the dephosphorylation of undecaprenyl diphosphate (UPP). Confers resistance to bacitracin.</text>
</comment>
<feature type="transmembrane region" description="Helical" evidence="14">
    <location>
        <begin position="141"/>
        <end position="160"/>
    </location>
</feature>
<feature type="transmembrane region" description="Helical" evidence="14">
    <location>
        <begin position="212"/>
        <end position="234"/>
    </location>
</feature>
<evidence type="ECO:0000313" key="15">
    <source>
        <dbReference type="EMBL" id="MBM3331678.1"/>
    </source>
</evidence>
<evidence type="ECO:0000256" key="7">
    <source>
        <dbReference type="ARBA" id="ARBA00022801"/>
    </source>
</evidence>
<feature type="transmembrane region" description="Helical" evidence="14">
    <location>
        <begin position="85"/>
        <end position="104"/>
    </location>
</feature>
<evidence type="ECO:0000256" key="4">
    <source>
        <dbReference type="ARBA" id="ARBA00021581"/>
    </source>
</evidence>
<evidence type="ECO:0000256" key="3">
    <source>
        <dbReference type="ARBA" id="ARBA00012374"/>
    </source>
</evidence>
<proteinExistence type="inferred from homology"/>
<dbReference type="EC" id="3.6.1.27" evidence="3 14"/>
<keyword evidence="8 14" id="KW-1133">Transmembrane helix</keyword>
<evidence type="ECO:0000256" key="10">
    <source>
        <dbReference type="ARBA" id="ARBA00023251"/>
    </source>
</evidence>
<evidence type="ECO:0000256" key="8">
    <source>
        <dbReference type="ARBA" id="ARBA00022989"/>
    </source>
</evidence>
<comment type="similarity">
    <text evidence="2 14">Belongs to the UppP family.</text>
</comment>
<dbReference type="GO" id="GO:0005886">
    <property type="term" value="C:plasma membrane"/>
    <property type="evidence" value="ECO:0007669"/>
    <property type="project" value="UniProtKB-SubCell"/>
</dbReference>
<evidence type="ECO:0000256" key="12">
    <source>
        <dbReference type="ARBA" id="ARBA00032932"/>
    </source>
</evidence>
<dbReference type="Pfam" id="PF02673">
    <property type="entry name" value="BacA"/>
    <property type="match status" value="1"/>
</dbReference>
<dbReference type="GO" id="GO:0009252">
    <property type="term" value="P:peptidoglycan biosynthetic process"/>
    <property type="evidence" value="ECO:0007669"/>
    <property type="project" value="UniProtKB-KW"/>
</dbReference>
<reference evidence="15" key="1">
    <citation type="submission" date="2019-03" db="EMBL/GenBank/DDBJ databases">
        <title>Lake Tanganyika Metagenome-Assembled Genomes (MAGs).</title>
        <authorList>
            <person name="Tran P."/>
        </authorList>
    </citation>
    <scope>NUCLEOTIDE SEQUENCE</scope>
    <source>
        <strain evidence="15">K_DeepCast_150m_m2_040</strain>
    </source>
</reference>
<dbReference type="PANTHER" id="PTHR30622:SF4">
    <property type="entry name" value="UNDECAPRENYL-DIPHOSPHATASE"/>
    <property type="match status" value="1"/>
</dbReference>
<evidence type="ECO:0000256" key="2">
    <source>
        <dbReference type="ARBA" id="ARBA00010621"/>
    </source>
</evidence>
<evidence type="ECO:0000313" key="16">
    <source>
        <dbReference type="Proteomes" id="UP000779900"/>
    </source>
</evidence>
<dbReference type="EMBL" id="VGIR01000039">
    <property type="protein sequence ID" value="MBM3331678.1"/>
    <property type="molecule type" value="Genomic_DNA"/>
</dbReference>
<dbReference type="HAMAP" id="MF_01006">
    <property type="entry name" value="Undec_diphosphatase"/>
    <property type="match status" value="1"/>
</dbReference>
<keyword evidence="9 14" id="KW-0472">Membrane</keyword>
<feature type="transmembrane region" description="Helical" evidence="14">
    <location>
        <begin position="110"/>
        <end position="129"/>
    </location>
</feature>
<accession>A0A938BU86</accession>
<dbReference type="AlphaFoldDB" id="A0A938BU86"/>
<dbReference type="Proteomes" id="UP000779900">
    <property type="component" value="Unassembled WGS sequence"/>
</dbReference>
<feature type="transmembrane region" description="Helical" evidence="14">
    <location>
        <begin position="240"/>
        <end position="258"/>
    </location>
</feature>
<dbReference type="GO" id="GO:0008360">
    <property type="term" value="P:regulation of cell shape"/>
    <property type="evidence" value="ECO:0007669"/>
    <property type="project" value="UniProtKB-KW"/>
</dbReference>
<organism evidence="15 16">
    <name type="scientific">candidate division WOR-3 bacterium</name>
    <dbReference type="NCBI Taxonomy" id="2052148"/>
    <lineage>
        <taxon>Bacteria</taxon>
        <taxon>Bacteria division WOR-3</taxon>
    </lineage>
</organism>
<keyword evidence="10 14" id="KW-0046">Antibiotic resistance</keyword>
<dbReference type="GO" id="GO:0050380">
    <property type="term" value="F:undecaprenyl-diphosphatase activity"/>
    <property type="evidence" value="ECO:0007669"/>
    <property type="project" value="UniProtKB-UniRule"/>
</dbReference>
<evidence type="ECO:0000256" key="5">
    <source>
        <dbReference type="ARBA" id="ARBA00022475"/>
    </source>
</evidence>
<evidence type="ECO:0000256" key="6">
    <source>
        <dbReference type="ARBA" id="ARBA00022692"/>
    </source>
</evidence>
<keyword evidence="6 14" id="KW-0812">Transmembrane</keyword>
<dbReference type="InterPro" id="IPR003824">
    <property type="entry name" value="UppP"/>
</dbReference>
<evidence type="ECO:0000256" key="1">
    <source>
        <dbReference type="ARBA" id="ARBA00004651"/>
    </source>
</evidence>
<evidence type="ECO:0000256" key="13">
    <source>
        <dbReference type="ARBA" id="ARBA00047594"/>
    </source>
</evidence>
<comment type="subcellular location">
    <subcellularLocation>
        <location evidence="1 14">Cell membrane</location>
        <topology evidence="1 14">Multi-pass membrane protein</topology>
    </subcellularLocation>
</comment>
<protein>
    <recommendedName>
        <fullName evidence="4 14">Undecaprenyl-diphosphatase</fullName>
        <ecNumber evidence="3 14">3.6.1.27</ecNumber>
    </recommendedName>
    <alternativeName>
        <fullName evidence="12 14">Bacitracin resistance protein</fullName>
    </alternativeName>
    <alternativeName>
        <fullName evidence="11 14">Undecaprenyl pyrophosphate phosphatase</fullName>
    </alternativeName>
</protein>
<dbReference type="GO" id="GO:0071555">
    <property type="term" value="P:cell wall organization"/>
    <property type="evidence" value="ECO:0007669"/>
    <property type="project" value="UniProtKB-KW"/>
</dbReference>
<feature type="transmembrane region" description="Helical" evidence="14">
    <location>
        <begin position="180"/>
        <end position="200"/>
    </location>
</feature>
<dbReference type="PANTHER" id="PTHR30622">
    <property type="entry name" value="UNDECAPRENYL-DIPHOSPHATASE"/>
    <property type="match status" value="1"/>
</dbReference>
<evidence type="ECO:0000256" key="14">
    <source>
        <dbReference type="HAMAP-Rule" id="MF_01006"/>
    </source>
</evidence>
<comment type="caution">
    <text evidence="15">The sequence shown here is derived from an EMBL/GenBank/DDBJ whole genome shotgun (WGS) entry which is preliminary data.</text>
</comment>
<comment type="miscellaneous">
    <text evidence="14">Bacitracin is thought to be involved in the inhibition of peptidoglycan synthesis by sequestering undecaprenyl diphosphate, thereby reducing the pool of lipid carrier available.</text>
</comment>
<keyword evidence="7 14" id="KW-0378">Hydrolase</keyword>
<keyword evidence="14" id="KW-0573">Peptidoglycan synthesis</keyword>
<sequence length="259" mass="27835">MSILEALLLGLIQGITEFLPVSSSGHLAVLEHLWKLPAESRLPLTTMLHGATALSVIFYFAPLLAKLIRGLWVRDAARRSGSWRMAAFILLASIPAGLIGVTFSDIIDRAFTNPLLVGLMLLVTGGVLFGTRYSQPQGRSGWLRALLVGCGQAIAILPGISRSGATIATGLYLGMERKEAFEFSFLLAIPAVTGAFFLEARKVDLAVINPTALAVGMVAAFVSGLAALYALARFVTGRKLHWFAFYCWLAGLATILFVR</sequence>
<comment type="catalytic activity">
    <reaction evidence="13 14">
        <text>di-trans,octa-cis-undecaprenyl diphosphate + H2O = di-trans,octa-cis-undecaprenyl phosphate + phosphate + H(+)</text>
        <dbReference type="Rhea" id="RHEA:28094"/>
        <dbReference type="ChEBI" id="CHEBI:15377"/>
        <dbReference type="ChEBI" id="CHEBI:15378"/>
        <dbReference type="ChEBI" id="CHEBI:43474"/>
        <dbReference type="ChEBI" id="CHEBI:58405"/>
        <dbReference type="ChEBI" id="CHEBI:60392"/>
        <dbReference type="EC" id="3.6.1.27"/>
    </reaction>
</comment>
<keyword evidence="14" id="KW-0961">Cell wall biogenesis/degradation</keyword>
<dbReference type="GO" id="GO:0046677">
    <property type="term" value="P:response to antibiotic"/>
    <property type="evidence" value="ECO:0007669"/>
    <property type="project" value="UniProtKB-UniRule"/>
</dbReference>
<gene>
    <name evidence="14" type="primary">uppP</name>
    <name evidence="15" type="ORF">FJY68_07500</name>
</gene>
<evidence type="ECO:0000256" key="11">
    <source>
        <dbReference type="ARBA" id="ARBA00032707"/>
    </source>
</evidence>
<keyword evidence="5 14" id="KW-1003">Cell membrane</keyword>
<feature type="transmembrane region" description="Helical" evidence="14">
    <location>
        <begin position="48"/>
        <end position="65"/>
    </location>
</feature>
<keyword evidence="14" id="KW-0133">Cell shape</keyword>
<evidence type="ECO:0000256" key="9">
    <source>
        <dbReference type="ARBA" id="ARBA00023136"/>
    </source>
</evidence>
<name>A0A938BU86_UNCW3</name>